<dbReference type="EMBL" id="MSFO01000002">
    <property type="protein sequence ID" value="PLB53233.1"/>
    <property type="molecule type" value="Genomic_DNA"/>
</dbReference>
<evidence type="ECO:0000256" key="1">
    <source>
        <dbReference type="SAM" id="MobiDB-lite"/>
    </source>
</evidence>
<name>A0A2I2GK28_9EURO</name>
<protein>
    <submittedName>
        <fullName evidence="2">Uncharacterized protein</fullName>
    </submittedName>
</protein>
<feature type="compositionally biased region" description="Polar residues" evidence="1">
    <location>
        <begin position="1"/>
        <end position="16"/>
    </location>
</feature>
<dbReference type="VEuPathDB" id="FungiDB:P170DRAFT_126969"/>
<dbReference type="AlphaFoldDB" id="A0A2I2GK28"/>
<feature type="region of interest" description="Disordered" evidence="1">
    <location>
        <begin position="1"/>
        <end position="127"/>
    </location>
</feature>
<accession>A0A2I2GK28</accession>
<dbReference type="RefSeq" id="XP_024708535.1">
    <property type="nucleotide sequence ID" value="XM_024842389.1"/>
</dbReference>
<evidence type="ECO:0000313" key="3">
    <source>
        <dbReference type="Proteomes" id="UP000234275"/>
    </source>
</evidence>
<feature type="compositionally biased region" description="Low complexity" evidence="1">
    <location>
        <begin position="98"/>
        <end position="109"/>
    </location>
</feature>
<sequence>MQQFNQLKSWRRSSQFRPPVQDPVLTAEDERFMQNIMAENGSNGSNPAVSPPGEAPGSRSPVSPLGPGAPNLQSPVSPVEEFGRELGEEGRKARELAQKQSSGASQSSKPENSTPIEKEKKKRWTWLRRRSTQKVGLVQIAWSSIKGENTG</sequence>
<comment type="caution">
    <text evidence="2">The sequence shown here is derived from an EMBL/GenBank/DDBJ whole genome shotgun (WGS) entry which is preliminary data.</text>
</comment>
<organism evidence="2 3">
    <name type="scientific">Aspergillus steynii IBT 23096</name>
    <dbReference type="NCBI Taxonomy" id="1392250"/>
    <lineage>
        <taxon>Eukaryota</taxon>
        <taxon>Fungi</taxon>
        <taxon>Dikarya</taxon>
        <taxon>Ascomycota</taxon>
        <taxon>Pezizomycotina</taxon>
        <taxon>Eurotiomycetes</taxon>
        <taxon>Eurotiomycetidae</taxon>
        <taxon>Eurotiales</taxon>
        <taxon>Aspergillaceae</taxon>
        <taxon>Aspergillus</taxon>
        <taxon>Aspergillus subgen. Circumdati</taxon>
    </lineage>
</organism>
<feature type="compositionally biased region" description="Basic and acidic residues" evidence="1">
    <location>
        <begin position="81"/>
        <end position="97"/>
    </location>
</feature>
<reference evidence="2 3" key="1">
    <citation type="submission" date="2016-12" db="EMBL/GenBank/DDBJ databases">
        <title>The genomes of Aspergillus section Nigri reveals drivers in fungal speciation.</title>
        <authorList>
            <consortium name="DOE Joint Genome Institute"/>
            <person name="Vesth T.C."/>
            <person name="Nybo J."/>
            <person name="Theobald S."/>
            <person name="Brandl J."/>
            <person name="Frisvad J.C."/>
            <person name="Nielsen K.F."/>
            <person name="Lyhne E.K."/>
            <person name="Kogle M.E."/>
            <person name="Kuo A."/>
            <person name="Riley R."/>
            <person name="Clum A."/>
            <person name="Nolan M."/>
            <person name="Lipzen A."/>
            <person name="Salamov A."/>
            <person name="Henrissat B."/>
            <person name="Wiebenga A."/>
            <person name="De Vries R.P."/>
            <person name="Grigoriev I.V."/>
            <person name="Mortensen U.H."/>
            <person name="Andersen M.R."/>
            <person name="Baker S.E."/>
        </authorList>
    </citation>
    <scope>NUCLEOTIDE SEQUENCE [LARGE SCALE GENOMIC DNA]</scope>
    <source>
        <strain evidence="2 3">IBT 23096</strain>
    </source>
</reference>
<proteinExistence type="predicted"/>
<dbReference type="Proteomes" id="UP000234275">
    <property type="component" value="Unassembled WGS sequence"/>
</dbReference>
<keyword evidence="3" id="KW-1185">Reference proteome</keyword>
<dbReference type="GeneID" id="36550084"/>
<evidence type="ECO:0000313" key="2">
    <source>
        <dbReference type="EMBL" id="PLB53233.1"/>
    </source>
</evidence>
<gene>
    <name evidence="2" type="ORF">P170DRAFT_126969</name>
</gene>